<reference evidence="3 4" key="1">
    <citation type="submission" date="2015-10" db="EMBL/GenBank/DDBJ databases">
        <authorList>
            <person name="Gilbert D.G."/>
        </authorList>
    </citation>
    <scope>NUCLEOTIDE SEQUENCE [LARGE SCALE GENOMIC DNA]</scope>
    <source>
        <strain evidence="3">COMA1</strain>
    </source>
</reference>
<dbReference type="CDD" id="cd07043">
    <property type="entry name" value="STAS_anti-anti-sigma_factors"/>
    <property type="match status" value="1"/>
</dbReference>
<dbReference type="PANTHER" id="PTHR35849:SF2">
    <property type="entry name" value="BLR2341 PROTEIN"/>
    <property type="match status" value="1"/>
</dbReference>
<protein>
    <recommendedName>
        <fullName evidence="2">STAS domain-containing protein</fullName>
    </recommendedName>
</protein>
<dbReference type="SUPFAM" id="SSF52091">
    <property type="entry name" value="SpoIIaa-like"/>
    <property type="match status" value="1"/>
</dbReference>
<dbReference type="PANTHER" id="PTHR35849">
    <property type="entry name" value="BLR2341 PROTEIN"/>
    <property type="match status" value="1"/>
</dbReference>
<dbReference type="Proteomes" id="UP000199032">
    <property type="component" value="Unassembled WGS sequence"/>
</dbReference>
<evidence type="ECO:0000313" key="3">
    <source>
        <dbReference type="EMBL" id="CUS37661.1"/>
    </source>
</evidence>
<dbReference type="EMBL" id="CZQA01000010">
    <property type="protein sequence ID" value="CUS37661.1"/>
    <property type="molecule type" value="Genomic_DNA"/>
</dbReference>
<evidence type="ECO:0000259" key="2">
    <source>
        <dbReference type="PROSITE" id="PS50801"/>
    </source>
</evidence>
<sequence>MMTEPSGTNTPQAQAENPRHLAPIGDLSIFEAGEFKEALVKLMANEGLVSLDLSNVDRVDTAAIQLMLAARKQARMLVMGIPEDLQDKLKQLGFTGQLSE</sequence>
<evidence type="ECO:0000313" key="4">
    <source>
        <dbReference type="Proteomes" id="UP000199032"/>
    </source>
</evidence>
<organism evidence="3 4">
    <name type="scientific">Candidatus Nitrospira nitrosa</name>
    <dbReference type="NCBI Taxonomy" id="1742972"/>
    <lineage>
        <taxon>Bacteria</taxon>
        <taxon>Pseudomonadati</taxon>
        <taxon>Nitrospirota</taxon>
        <taxon>Nitrospiria</taxon>
        <taxon>Nitrospirales</taxon>
        <taxon>Nitrospiraceae</taxon>
        <taxon>Nitrospira</taxon>
    </lineage>
</organism>
<proteinExistence type="predicted"/>
<keyword evidence="4" id="KW-1185">Reference proteome</keyword>
<dbReference type="AlphaFoldDB" id="A0A0S4LLU2"/>
<dbReference type="PROSITE" id="PS50801">
    <property type="entry name" value="STAS"/>
    <property type="match status" value="1"/>
</dbReference>
<dbReference type="InterPro" id="IPR052746">
    <property type="entry name" value="MlaB_ABC_Transporter"/>
</dbReference>
<dbReference type="InterPro" id="IPR058548">
    <property type="entry name" value="MlaB-like_STAS"/>
</dbReference>
<dbReference type="STRING" id="1742972.COMA1_40184"/>
<feature type="region of interest" description="Disordered" evidence="1">
    <location>
        <begin position="1"/>
        <end position="20"/>
    </location>
</feature>
<evidence type="ECO:0000256" key="1">
    <source>
        <dbReference type="SAM" id="MobiDB-lite"/>
    </source>
</evidence>
<dbReference type="InterPro" id="IPR002645">
    <property type="entry name" value="STAS_dom"/>
</dbReference>
<dbReference type="RefSeq" id="WP_090750149.1">
    <property type="nucleotide sequence ID" value="NZ_CZQA01000010.1"/>
</dbReference>
<dbReference type="Gene3D" id="3.30.750.24">
    <property type="entry name" value="STAS domain"/>
    <property type="match status" value="1"/>
</dbReference>
<dbReference type="InterPro" id="IPR036513">
    <property type="entry name" value="STAS_dom_sf"/>
</dbReference>
<dbReference type="Pfam" id="PF13466">
    <property type="entry name" value="STAS_2"/>
    <property type="match status" value="1"/>
</dbReference>
<name>A0A0S4LLU2_9BACT</name>
<feature type="compositionally biased region" description="Polar residues" evidence="1">
    <location>
        <begin position="1"/>
        <end position="15"/>
    </location>
</feature>
<gene>
    <name evidence="3" type="ORF">COMA1_40184</name>
</gene>
<feature type="domain" description="STAS" evidence="2">
    <location>
        <begin position="25"/>
        <end position="100"/>
    </location>
</feature>
<dbReference type="OrthoDB" id="9805468at2"/>
<accession>A0A0S4LLU2</accession>